<proteinExistence type="predicted"/>
<evidence type="ECO:0000256" key="1">
    <source>
        <dbReference type="SAM" id="Phobius"/>
    </source>
</evidence>
<dbReference type="Proteomes" id="UP001642540">
    <property type="component" value="Unassembled WGS sequence"/>
</dbReference>
<feature type="transmembrane region" description="Helical" evidence="1">
    <location>
        <begin position="85"/>
        <end position="110"/>
    </location>
</feature>
<organism evidence="2 3">
    <name type="scientific">Orchesella dallaii</name>
    <dbReference type="NCBI Taxonomy" id="48710"/>
    <lineage>
        <taxon>Eukaryota</taxon>
        <taxon>Metazoa</taxon>
        <taxon>Ecdysozoa</taxon>
        <taxon>Arthropoda</taxon>
        <taxon>Hexapoda</taxon>
        <taxon>Collembola</taxon>
        <taxon>Entomobryomorpha</taxon>
        <taxon>Entomobryoidea</taxon>
        <taxon>Orchesellidae</taxon>
        <taxon>Orchesellinae</taxon>
        <taxon>Orchesella</taxon>
    </lineage>
</organism>
<feature type="transmembrane region" description="Helical" evidence="1">
    <location>
        <begin position="155"/>
        <end position="176"/>
    </location>
</feature>
<keyword evidence="1" id="KW-0812">Transmembrane</keyword>
<keyword evidence="1" id="KW-0472">Membrane</keyword>
<keyword evidence="3" id="KW-1185">Reference proteome</keyword>
<feature type="transmembrane region" description="Helical" evidence="1">
    <location>
        <begin position="55"/>
        <end position="73"/>
    </location>
</feature>
<feature type="transmembrane region" description="Helical" evidence="1">
    <location>
        <begin position="203"/>
        <end position="229"/>
    </location>
</feature>
<reference evidence="2 3" key="1">
    <citation type="submission" date="2024-08" db="EMBL/GenBank/DDBJ databases">
        <authorList>
            <person name="Cucini C."/>
            <person name="Frati F."/>
        </authorList>
    </citation>
    <scope>NUCLEOTIDE SEQUENCE [LARGE SCALE GENOMIC DNA]</scope>
</reference>
<name>A0ABP1PND3_9HEXA</name>
<protein>
    <recommendedName>
        <fullName evidence="4">Odorant receptor</fullName>
    </recommendedName>
</protein>
<keyword evidence="1" id="KW-1133">Transmembrane helix</keyword>
<evidence type="ECO:0000313" key="3">
    <source>
        <dbReference type="Proteomes" id="UP001642540"/>
    </source>
</evidence>
<comment type="caution">
    <text evidence="2">The sequence shown here is derived from an EMBL/GenBank/DDBJ whole genome shotgun (WGS) entry which is preliminary data.</text>
</comment>
<gene>
    <name evidence="2" type="ORF">ODALV1_LOCUS1299</name>
</gene>
<sequence length="274" mass="31532">MTTKIVSDFTKSVITIRWKLLHFFGNSSFVEWDSNKREYTQLPSSLTYMLYNANMLIYGGCFFQIVLASYLVSKSLSVEDGLSDPVVGTIVAGWVEWGLISCCIFLSWIVKQNGVEMNYLCNQIFRYCRQIEDKICNRNLHFGLEQLNYIKEIEVFVLLISVGSTIVPPSYLPFFLTENEPMHEFFQDVFEVDVSLKLNHFPVLLLITWAIYSCAGIGFHILCVAIIYLEFTVVCITSLMPQSLLPYRGQENSRRPEYQVQTTAFGILHETEVL</sequence>
<dbReference type="EMBL" id="CAXLJM020000004">
    <property type="protein sequence ID" value="CAL8070556.1"/>
    <property type="molecule type" value="Genomic_DNA"/>
</dbReference>
<evidence type="ECO:0008006" key="4">
    <source>
        <dbReference type="Google" id="ProtNLM"/>
    </source>
</evidence>
<evidence type="ECO:0000313" key="2">
    <source>
        <dbReference type="EMBL" id="CAL8070556.1"/>
    </source>
</evidence>
<accession>A0ABP1PND3</accession>